<protein>
    <recommendedName>
        <fullName evidence="3">Reverse transcriptase zinc-binding domain-containing protein</fullName>
    </recommendedName>
</protein>
<sequence length="630" mass="73129">MEIKESWLDWIECMQNGLWLSKYSNAIVYHLKRLASNHRPIMLNSRCNINQKYRERKFIFELYWLESEDIAHLIKENRGKNVKQREKSEYFMNCLGNLGKELKLWSRNCFGSLERRLKDTLAELEILEIADEQGLASNAEIITENGKDISETCHIVHAFEGWYRDLWKVDSIDQNLVNWDDLNILKWKKVPNDSHISLTRMFSEHEVVDAMNSLGKGKAPGPNGYSLEFYLNFWDIIKESYMEAIKKINFSKSECFFPSAYPKAKKETICELLGIKESPLPLKYLGAYIDKGKIPVNIERQMISKTYCSKLECWASKNVSQAGKVVLLNLVINSIHMHTLATTWINEDVVKDYEKLARGHLWKSGSSRKGFHLVNWKKVSLSRLKGGLGIRDLRLVKVSIHAKRLLPLLNKKNVSWATLLNQRYQSIHPWTDDYGRSKNWAVKGIFTAMFMLREGLKKRIGNGSETNVWSDPWIECLPLERWPTFINMEKINEVHNVGNLINDKEWNLVLIKQVFGEELVKSIVQIHISRVGCPDKWIWALNNKGKLNCKIAYNYLKKDDEKASDTSFEWRRLWSLKVLPKVKVFIWKLVQVFNYDPGNVNANVNIDVVADVNANIVAPVNADVMAMKQS</sequence>
<gene>
    <name evidence="1" type="ORF">Cni_G09370</name>
</gene>
<proteinExistence type="predicted"/>
<dbReference type="PANTHER" id="PTHR33116:SF86">
    <property type="entry name" value="REVERSE TRANSCRIPTASE DOMAIN-CONTAINING PROTEIN"/>
    <property type="match status" value="1"/>
</dbReference>
<dbReference type="AlphaFoldDB" id="A0AAQ3K2H8"/>
<evidence type="ECO:0008006" key="3">
    <source>
        <dbReference type="Google" id="ProtNLM"/>
    </source>
</evidence>
<evidence type="ECO:0000313" key="2">
    <source>
        <dbReference type="Proteomes" id="UP001327560"/>
    </source>
</evidence>
<evidence type="ECO:0000313" key="1">
    <source>
        <dbReference type="EMBL" id="WOL00657.1"/>
    </source>
</evidence>
<dbReference type="Proteomes" id="UP001327560">
    <property type="component" value="Chromosome 3"/>
</dbReference>
<dbReference type="PANTHER" id="PTHR33116">
    <property type="entry name" value="REVERSE TRANSCRIPTASE ZINC-BINDING DOMAIN-CONTAINING PROTEIN-RELATED-RELATED"/>
    <property type="match status" value="1"/>
</dbReference>
<dbReference type="EMBL" id="CP136892">
    <property type="protein sequence ID" value="WOL00657.1"/>
    <property type="molecule type" value="Genomic_DNA"/>
</dbReference>
<reference evidence="1 2" key="1">
    <citation type="submission" date="2023-10" db="EMBL/GenBank/DDBJ databases">
        <title>Chromosome-scale genome assembly provides insights into flower coloration mechanisms of Canna indica.</title>
        <authorList>
            <person name="Li C."/>
        </authorList>
    </citation>
    <scope>NUCLEOTIDE SEQUENCE [LARGE SCALE GENOMIC DNA]</scope>
    <source>
        <tissue evidence="1">Flower</tissue>
    </source>
</reference>
<name>A0AAQ3K2H8_9LILI</name>
<accession>A0AAQ3K2H8</accession>
<organism evidence="1 2">
    <name type="scientific">Canna indica</name>
    <name type="common">Indian-shot</name>
    <dbReference type="NCBI Taxonomy" id="4628"/>
    <lineage>
        <taxon>Eukaryota</taxon>
        <taxon>Viridiplantae</taxon>
        <taxon>Streptophyta</taxon>
        <taxon>Embryophyta</taxon>
        <taxon>Tracheophyta</taxon>
        <taxon>Spermatophyta</taxon>
        <taxon>Magnoliopsida</taxon>
        <taxon>Liliopsida</taxon>
        <taxon>Zingiberales</taxon>
        <taxon>Cannaceae</taxon>
        <taxon>Canna</taxon>
    </lineage>
</organism>
<keyword evidence="2" id="KW-1185">Reference proteome</keyword>